<reference evidence="2" key="1">
    <citation type="submission" date="2015-07" db="EMBL/GenBank/DDBJ databases">
        <title>MeaNS - Measles Nucleotide Surveillance Program.</title>
        <authorList>
            <person name="Tran T."/>
            <person name="Druce J."/>
        </authorList>
    </citation>
    <scope>NUCLEOTIDE SEQUENCE</scope>
    <source>
        <strain evidence="2">UCB-OBI-ISO-001</strain>
        <tissue evidence="2">Gonad</tissue>
    </source>
</reference>
<evidence type="ECO:0000256" key="1">
    <source>
        <dbReference type="SAM" id="Phobius"/>
    </source>
</evidence>
<feature type="transmembrane region" description="Helical" evidence="1">
    <location>
        <begin position="15"/>
        <end position="35"/>
    </location>
</feature>
<sequence>MAAENKRPPVSISELVQVSLVFFVHQFFCCWWGWYESMDISMSSSICLSKRVCVIWSPP</sequence>
<keyword evidence="1" id="KW-0812">Transmembrane</keyword>
<protein>
    <submittedName>
        <fullName evidence="2">Uncharacterized protein</fullName>
    </submittedName>
</protein>
<name>A0A0L8FWQ7_OCTBM</name>
<proteinExistence type="predicted"/>
<evidence type="ECO:0000313" key="2">
    <source>
        <dbReference type="EMBL" id="KOF68820.1"/>
    </source>
</evidence>
<keyword evidence="1" id="KW-0472">Membrane</keyword>
<gene>
    <name evidence="2" type="ORF">OCBIM_22006455mg</name>
</gene>
<dbReference type="EMBL" id="KQ425927">
    <property type="protein sequence ID" value="KOF68820.1"/>
    <property type="molecule type" value="Genomic_DNA"/>
</dbReference>
<keyword evidence="1" id="KW-1133">Transmembrane helix</keyword>
<organism evidence="2">
    <name type="scientific">Octopus bimaculoides</name>
    <name type="common">California two-spotted octopus</name>
    <dbReference type="NCBI Taxonomy" id="37653"/>
    <lineage>
        <taxon>Eukaryota</taxon>
        <taxon>Metazoa</taxon>
        <taxon>Spiralia</taxon>
        <taxon>Lophotrochozoa</taxon>
        <taxon>Mollusca</taxon>
        <taxon>Cephalopoda</taxon>
        <taxon>Coleoidea</taxon>
        <taxon>Octopodiformes</taxon>
        <taxon>Octopoda</taxon>
        <taxon>Incirrata</taxon>
        <taxon>Octopodidae</taxon>
        <taxon>Octopus</taxon>
    </lineage>
</organism>
<dbReference type="AlphaFoldDB" id="A0A0L8FWQ7"/>
<accession>A0A0L8FWQ7</accession>